<dbReference type="Gene3D" id="3.40.190.10">
    <property type="entry name" value="Periplasmic binding protein-like II"/>
    <property type="match status" value="2"/>
</dbReference>
<sequence length="325" mass="35835">MKKMSLILITICLVLMFSGNVIAQEGNLTVWVAASPAEGENLIQAFSKHYPNIKVDMIRAGSGELLTRLMAEQPNPKGDIILGIAKEAFEGNYDYFVAYKSKNDSAIPKDLKDTAEIPKYYGYSMPLQAFMINTTVLAPEDYPKSWKDLALPKYKGKIILANPALSGSAYSQVFQMHELYGFDFIKEVVPNVVFVTSSSMVPESVARAEYAIGITGEYNIAKHIDAGTPVIAIYPEEGTGARFDASGIVKNGPNLENAKLFMDFLTTKEAYEIVLNIRSRRTVHPEVPAPGALPPLNEIPLMKYDAVKAAEMREELSLKVSDLIQ</sequence>
<dbReference type="GO" id="GO:0030975">
    <property type="term" value="F:thiamine binding"/>
    <property type="evidence" value="ECO:0007669"/>
    <property type="project" value="TreeGrafter"/>
</dbReference>
<dbReference type="Pfam" id="PF13343">
    <property type="entry name" value="SBP_bac_6"/>
    <property type="match status" value="1"/>
</dbReference>
<dbReference type="EMBL" id="BARS01000156">
    <property type="protein sequence ID" value="GAF72812.1"/>
    <property type="molecule type" value="Genomic_DNA"/>
</dbReference>
<evidence type="ECO:0000313" key="2">
    <source>
        <dbReference type="EMBL" id="GAF72812.1"/>
    </source>
</evidence>
<name>X0SA49_9ZZZZ</name>
<organism evidence="2">
    <name type="scientific">marine sediment metagenome</name>
    <dbReference type="NCBI Taxonomy" id="412755"/>
    <lineage>
        <taxon>unclassified sequences</taxon>
        <taxon>metagenomes</taxon>
        <taxon>ecological metagenomes</taxon>
    </lineage>
</organism>
<evidence type="ECO:0000256" key="1">
    <source>
        <dbReference type="ARBA" id="ARBA00022729"/>
    </source>
</evidence>
<keyword evidence="1" id="KW-0732">Signal</keyword>
<accession>X0SA49</accession>
<evidence type="ECO:0008006" key="3">
    <source>
        <dbReference type="Google" id="ProtNLM"/>
    </source>
</evidence>
<protein>
    <recommendedName>
        <fullName evidence="3">ABC transporter substrate-binding protein</fullName>
    </recommendedName>
</protein>
<dbReference type="GO" id="GO:0015888">
    <property type="term" value="P:thiamine transport"/>
    <property type="evidence" value="ECO:0007669"/>
    <property type="project" value="TreeGrafter"/>
</dbReference>
<gene>
    <name evidence="2" type="ORF">S01H1_00447</name>
</gene>
<dbReference type="PIRSF" id="PIRSF002825">
    <property type="entry name" value="CfbpA"/>
    <property type="match status" value="1"/>
</dbReference>
<dbReference type="SUPFAM" id="SSF53850">
    <property type="entry name" value="Periplasmic binding protein-like II"/>
    <property type="match status" value="1"/>
</dbReference>
<dbReference type="PANTHER" id="PTHR30006:SF2">
    <property type="entry name" value="ABC TRANSPORTER SUBSTRATE-BINDING PROTEIN"/>
    <property type="match status" value="1"/>
</dbReference>
<dbReference type="PANTHER" id="PTHR30006">
    <property type="entry name" value="THIAMINE-BINDING PERIPLASMIC PROTEIN-RELATED"/>
    <property type="match status" value="1"/>
</dbReference>
<dbReference type="InterPro" id="IPR026045">
    <property type="entry name" value="Ferric-bd"/>
</dbReference>
<dbReference type="GO" id="GO:0030288">
    <property type="term" value="C:outer membrane-bounded periplasmic space"/>
    <property type="evidence" value="ECO:0007669"/>
    <property type="project" value="TreeGrafter"/>
</dbReference>
<proteinExistence type="predicted"/>
<reference evidence="2" key="1">
    <citation type="journal article" date="2014" name="Front. Microbiol.">
        <title>High frequency of phylogenetically diverse reductive dehalogenase-homologous genes in deep subseafloor sedimentary metagenomes.</title>
        <authorList>
            <person name="Kawai M."/>
            <person name="Futagami T."/>
            <person name="Toyoda A."/>
            <person name="Takaki Y."/>
            <person name="Nishi S."/>
            <person name="Hori S."/>
            <person name="Arai W."/>
            <person name="Tsubouchi T."/>
            <person name="Morono Y."/>
            <person name="Uchiyama I."/>
            <person name="Ito T."/>
            <person name="Fujiyama A."/>
            <person name="Inagaki F."/>
            <person name="Takami H."/>
        </authorList>
    </citation>
    <scope>NUCLEOTIDE SEQUENCE</scope>
    <source>
        <strain evidence="2">Expedition CK06-06</strain>
    </source>
</reference>
<dbReference type="AlphaFoldDB" id="X0SA49"/>
<comment type="caution">
    <text evidence="2">The sequence shown here is derived from an EMBL/GenBank/DDBJ whole genome shotgun (WGS) entry which is preliminary data.</text>
</comment>
<dbReference type="GO" id="GO:0030976">
    <property type="term" value="F:thiamine pyrophosphate binding"/>
    <property type="evidence" value="ECO:0007669"/>
    <property type="project" value="TreeGrafter"/>
</dbReference>